<organism evidence="1 2">
    <name type="scientific">Methanocella paludicola (strain DSM 17711 / JCM 13418 / NBRC 101707 / SANAE)</name>
    <dbReference type="NCBI Taxonomy" id="304371"/>
    <lineage>
        <taxon>Archaea</taxon>
        <taxon>Methanobacteriati</taxon>
        <taxon>Methanobacteriota</taxon>
        <taxon>Stenosarchaea group</taxon>
        <taxon>Methanomicrobia</taxon>
        <taxon>Methanocellales</taxon>
        <taxon>Methanocellaceae</taxon>
        <taxon>Methanocella</taxon>
    </lineage>
</organism>
<dbReference type="Proteomes" id="UP000001882">
    <property type="component" value="Chromosome"/>
</dbReference>
<name>D1YYF5_METPS</name>
<dbReference type="KEGG" id="mpd:MCP_1405"/>
<dbReference type="EMBL" id="AP011532">
    <property type="protein sequence ID" value="BAI61477.1"/>
    <property type="molecule type" value="Genomic_DNA"/>
</dbReference>
<dbReference type="eggNOG" id="arCOG13229">
    <property type="taxonomic scope" value="Archaea"/>
</dbReference>
<sequence length="89" mass="10097">MACNAYGSVIKGEVAGYKHGWIPMSPALMVVKAGGDMIKIPIDQRQVKFIQKEYHVGDIVELEYDGCWHIMSRLAPEESKIQNFLHNTY</sequence>
<dbReference type="STRING" id="304371.MCP_1405"/>
<dbReference type="AlphaFoldDB" id="D1YYF5"/>
<reference evidence="1 2" key="2">
    <citation type="journal article" date="2008" name="Int. J. Syst. Evol. Microbiol.">
        <title>Methanocella paludicola gen. nov., sp. nov., a methane-producing archaeon, the first isolate of the lineage 'Rice Cluster I', and proposal of the new archaeal order Methanocellales ord. nov.</title>
        <authorList>
            <person name="Sakai S."/>
            <person name="Imachi H."/>
            <person name="Hanada S."/>
            <person name="Ohashi A."/>
            <person name="Harada H."/>
            <person name="Kamagata Y."/>
        </authorList>
    </citation>
    <scope>NUCLEOTIDE SEQUENCE [LARGE SCALE GENOMIC DNA]</scope>
    <source>
        <strain evidence="2">DSM 17711 / JCM 13418 / NBRC 101707 / SANAE</strain>
    </source>
</reference>
<evidence type="ECO:0000313" key="1">
    <source>
        <dbReference type="EMBL" id="BAI61477.1"/>
    </source>
</evidence>
<protein>
    <submittedName>
        <fullName evidence="1">Uncharacterized protein</fullName>
    </submittedName>
</protein>
<dbReference type="GeneID" id="8681366"/>
<dbReference type="RefSeq" id="WP_012900156.1">
    <property type="nucleotide sequence ID" value="NC_013665.1"/>
</dbReference>
<reference evidence="2" key="3">
    <citation type="journal article" date="2011" name="PLoS ONE">
        <title>Genome sequence of a mesophilic hydrogenotrophic methanogen Methanocella paludicola, the first cultivated representative of the order Methanocellales.</title>
        <authorList>
            <person name="Sakai S."/>
            <person name="Takaki Y."/>
            <person name="Shimamura S."/>
            <person name="Sekine M."/>
            <person name="Tajima T."/>
            <person name="Kosugi H."/>
            <person name="Ichikawa N."/>
            <person name="Tasumi E."/>
            <person name="Hiraki A.T."/>
            <person name="Shimizu A."/>
            <person name="Kato Y."/>
            <person name="Nishiko R."/>
            <person name="Mori K."/>
            <person name="Fujita N."/>
            <person name="Imachi H."/>
            <person name="Takai K."/>
        </authorList>
    </citation>
    <scope>NUCLEOTIDE SEQUENCE [LARGE SCALE GENOMIC DNA]</scope>
    <source>
        <strain evidence="2">DSM 17711 / JCM 13418 / NBRC 101707 / SANAE</strain>
    </source>
</reference>
<accession>D1YYF5</accession>
<reference evidence="1 2" key="1">
    <citation type="journal article" date="2007" name="Appl. Environ. Microbiol.">
        <title>Isolation of key methanogens for global methane emission from rice paddy fields: a novel isolate affiliated with the clone cluster rice cluster I.</title>
        <authorList>
            <person name="Sakai S."/>
            <person name="Imachi H."/>
            <person name="Sekiguchi Y."/>
            <person name="Ohashi A."/>
            <person name="Harada H."/>
            <person name="Kamagata Y."/>
        </authorList>
    </citation>
    <scope>NUCLEOTIDE SEQUENCE [LARGE SCALE GENOMIC DNA]</scope>
    <source>
        <strain evidence="2">DSM 17711 / JCM 13418 / NBRC 101707 / SANAE</strain>
    </source>
</reference>
<keyword evidence="2" id="KW-1185">Reference proteome</keyword>
<gene>
    <name evidence="1" type="ordered locus">MCP_1405</name>
</gene>
<proteinExistence type="predicted"/>
<dbReference type="InParanoid" id="D1YYF5"/>
<evidence type="ECO:0000313" key="2">
    <source>
        <dbReference type="Proteomes" id="UP000001882"/>
    </source>
</evidence>